<evidence type="ECO:0000313" key="2">
    <source>
        <dbReference type="EMBL" id="CAL5047657.1"/>
    </source>
</evidence>
<gene>
    <name evidence="2" type="ORF">URODEC1_LOCUS90035</name>
</gene>
<name>A0ABC9E100_9POAL</name>
<dbReference type="Pfam" id="PF01161">
    <property type="entry name" value="PBP"/>
    <property type="match status" value="1"/>
</dbReference>
<reference evidence="2 3" key="2">
    <citation type="submission" date="2024-10" db="EMBL/GenBank/DDBJ databases">
        <authorList>
            <person name="Ryan C."/>
        </authorList>
    </citation>
    <scope>NUCLEOTIDE SEQUENCE [LARGE SCALE GENOMIC DNA]</scope>
</reference>
<dbReference type="Proteomes" id="UP001497457">
    <property type="component" value="Chromosome 35b"/>
</dbReference>
<keyword evidence="3" id="KW-1185">Reference proteome</keyword>
<dbReference type="InterPro" id="IPR035810">
    <property type="entry name" value="PEBP_euk"/>
</dbReference>
<dbReference type="EMBL" id="OZ075145">
    <property type="protein sequence ID" value="CAL5047657.1"/>
    <property type="molecule type" value="Genomic_DNA"/>
</dbReference>
<organism evidence="2 3">
    <name type="scientific">Urochloa decumbens</name>
    <dbReference type="NCBI Taxonomy" id="240449"/>
    <lineage>
        <taxon>Eukaryota</taxon>
        <taxon>Viridiplantae</taxon>
        <taxon>Streptophyta</taxon>
        <taxon>Embryophyta</taxon>
        <taxon>Tracheophyta</taxon>
        <taxon>Spermatophyta</taxon>
        <taxon>Magnoliopsida</taxon>
        <taxon>Liliopsida</taxon>
        <taxon>Poales</taxon>
        <taxon>Poaceae</taxon>
        <taxon>PACMAD clade</taxon>
        <taxon>Panicoideae</taxon>
        <taxon>Panicodae</taxon>
        <taxon>Paniceae</taxon>
        <taxon>Melinidinae</taxon>
        <taxon>Urochloa</taxon>
    </lineage>
</organism>
<dbReference type="PANTHER" id="PTHR11362:SF82">
    <property type="entry name" value="PHOSPHATIDYLETHANOLAMINE-BINDING PROTEIN 4"/>
    <property type="match status" value="1"/>
</dbReference>
<evidence type="ECO:0000313" key="3">
    <source>
        <dbReference type="Proteomes" id="UP001497457"/>
    </source>
</evidence>
<dbReference type="Gene3D" id="3.90.280.10">
    <property type="entry name" value="PEBP-like"/>
    <property type="match status" value="1"/>
</dbReference>
<sequence>MVAHVDPLVVGRVIDDVVNLFVPKVPLSVRYGTRDLTNGCEIRPSIAADPPAIQIAGRCNDLFTMLITDPDAPSPSNPSMREWLHWLVVNIPGGADPSQQGKQATHYARQLLMITAGDVVVPYMCPRPQVGIHRYVVVVFQQKARIYSPPAMTSGTNQSMRVGFRTRAFADRHEFGDPVAALYFNAQKEPANRRRHY</sequence>
<dbReference type="AlphaFoldDB" id="A0ABC9E100"/>
<proteinExistence type="inferred from homology"/>
<evidence type="ECO:0000256" key="1">
    <source>
        <dbReference type="ARBA" id="ARBA00007091"/>
    </source>
</evidence>
<dbReference type="PANTHER" id="PTHR11362">
    <property type="entry name" value="PHOSPHATIDYLETHANOLAMINE-BINDING PROTEIN"/>
    <property type="match status" value="1"/>
</dbReference>
<dbReference type="InterPro" id="IPR001858">
    <property type="entry name" value="Phosphatidylethanolamine-bd_CS"/>
</dbReference>
<dbReference type="InterPro" id="IPR036610">
    <property type="entry name" value="PEBP-like_sf"/>
</dbReference>
<dbReference type="CDD" id="cd00866">
    <property type="entry name" value="PEBP_euk"/>
    <property type="match status" value="1"/>
</dbReference>
<protein>
    <submittedName>
        <fullName evidence="2">Uncharacterized protein</fullName>
    </submittedName>
</protein>
<dbReference type="InterPro" id="IPR008914">
    <property type="entry name" value="PEBP"/>
</dbReference>
<dbReference type="PROSITE" id="PS01220">
    <property type="entry name" value="PBP"/>
    <property type="match status" value="1"/>
</dbReference>
<reference evidence="3" key="1">
    <citation type="submission" date="2024-06" db="EMBL/GenBank/DDBJ databases">
        <authorList>
            <person name="Ryan C."/>
        </authorList>
    </citation>
    <scope>NUCLEOTIDE SEQUENCE [LARGE SCALE GENOMIC DNA]</scope>
</reference>
<comment type="similarity">
    <text evidence="1">Belongs to the phosphatidylethanolamine-binding protein family.</text>
</comment>
<accession>A0ABC9E100</accession>
<dbReference type="SUPFAM" id="SSF49777">
    <property type="entry name" value="PEBP-like"/>
    <property type="match status" value="1"/>
</dbReference>